<dbReference type="Proteomes" id="UP000618795">
    <property type="component" value="Unassembled WGS sequence"/>
</dbReference>
<reference evidence="2" key="1">
    <citation type="journal article" date="2014" name="Int. J. Syst. Evol. Microbiol.">
        <title>Complete genome sequence of Corynebacterium casei LMG S-19264T (=DSM 44701T), isolated from a smear-ripened cheese.</title>
        <authorList>
            <consortium name="US DOE Joint Genome Institute (JGI-PGF)"/>
            <person name="Walter F."/>
            <person name="Albersmeier A."/>
            <person name="Kalinowski J."/>
            <person name="Ruckert C."/>
        </authorList>
    </citation>
    <scope>NUCLEOTIDE SEQUENCE</scope>
    <source>
        <strain evidence="2">JCM 4369</strain>
    </source>
</reference>
<dbReference type="AlphaFoldDB" id="A0A918IG69"/>
<sequence length="108" mass="10979">MTVTTTTAAAAGTVGVITVAEAGSSGNVDGPVGHHALTEGDSFRPPPAAGDPAAATTLPHWDPRMALMPPLSCRSEVSWSEAGDLDGLDWLRREPVDGSLGAGFGRRA</sequence>
<gene>
    <name evidence="2" type="ORF">GCM10010260_59070</name>
</gene>
<organism evidence="2 3">
    <name type="scientific">Streptomyces filipinensis</name>
    <dbReference type="NCBI Taxonomy" id="66887"/>
    <lineage>
        <taxon>Bacteria</taxon>
        <taxon>Bacillati</taxon>
        <taxon>Actinomycetota</taxon>
        <taxon>Actinomycetes</taxon>
        <taxon>Kitasatosporales</taxon>
        <taxon>Streptomycetaceae</taxon>
        <taxon>Streptomyces</taxon>
    </lineage>
</organism>
<name>A0A918IG69_9ACTN</name>
<feature type="region of interest" description="Disordered" evidence="1">
    <location>
        <begin position="23"/>
        <end position="58"/>
    </location>
</feature>
<dbReference type="EMBL" id="BMTD01000015">
    <property type="protein sequence ID" value="GGV12521.1"/>
    <property type="molecule type" value="Genomic_DNA"/>
</dbReference>
<protein>
    <submittedName>
        <fullName evidence="2">Uncharacterized protein</fullName>
    </submittedName>
</protein>
<proteinExistence type="predicted"/>
<evidence type="ECO:0000313" key="2">
    <source>
        <dbReference type="EMBL" id="GGV12521.1"/>
    </source>
</evidence>
<accession>A0A918IG69</accession>
<comment type="caution">
    <text evidence="2">The sequence shown here is derived from an EMBL/GenBank/DDBJ whole genome shotgun (WGS) entry which is preliminary data.</text>
</comment>
<keyword evidence="3" id="KW-1185">Reference proteome</keyword>
<evidence type="ECO:0000313" key="3">
    <source>
        <dbReference type="Proteomes" id="UP000618795"/>
    </source>
</evidence>
<evidence type="ECO:0000256" key="1">
    <source>
        <dbReference type="SAM" id="MobiDB-lite"/>
    </source>
</evidence>
<reference evidence="2" key="2">
    <citation type="submission" date="2020-09" db="EMBL/GenBank/DDBJ databases">
        <authorList>
            <person name="Sun Q."/>
            <person name="Ohkuma M."/>
        </authorList>
    </citation>
    <scope>NUCLEOTIDE SEQUENCE</scope>
    <source>
        <strain evidence="2">JCM 4369</strain>
    </source>
</reference>